<gene>
    <name evidence="2" type="ORF">WY13_01075</name>
</gene>
<sequence>MDTRLKITKEQIVKSSIVSKSLGQYRKKAKENPIYISDNGNIDTVILSYDQFEKMYERLMELEQKEEERILNDRIRQVEEHPELSAKWKDIRRNVLKKYIFM</sequence>
<evidence type="ECO:0000313" key="2">
    <source>
        <dbReference type="EMBL" id="OAA90771.1"/>
    </source>
</evidence>
<dbReference type="AlphaFoldDB" id="A0A166RFF3"/>
<dbReference type="SUPFAM" id="SSF143120">
    <property type="entry name" value="YefM-like"/>
    <property type="match status" value="1"/>
</dbReference>
<organism evidence="2 3">
    <name type="scientific">Clostridium ljungdahlii</name>
    <dbReference type="NCBI Taxonomy" id="1538"/>
    <lineage>
        <taxon>Bacteria</taxon>
        <taxon>Bacillati</taxon>
        <taxon>Bacillota</taxon>
        <taxon>Clostridia</taxon>
        <taxon>Eubacteriales</taxon>
        <taxon>Clostridiaceae</taxon>
        <taxon>Clostridium</taxon>
    </lineage>
</organism>
<dbReference type="PATRIC" id="fig|1538.10.peg.1585"/>
<comment type="caution">
    <text evidence="2">The sequence shown here is derived from an EMBL/GenBank/DDBJ whole genome shotgun (WGS) entry which is preliminary data.</text>
</comment>
<reference evidence="2 3" key="1">
    <citation type="journal article" date="2015" name="Biotechnol. Bioeng.">
        <title>Genome sequence and phenotypic characterization of Caulobacter segnis.</title>
        <authorList>
            <person name="Patel S."/>
            <person name="Fletcher B."/>
            <person name="Scott D.C."/>
            <person name="Ely B."/>
        </authorList>
    </citation>
    <scope>NUCLEOTIDE SEQUENCE [LARGE SCALE GENOMIC DNA]</scope>
    <source>
        <strain evidence="2 3">ERI-2</strain>
    </source>
</reference>
<comment type="similarity">
    <text evidence="1">Belongs to the phD/YefM antitoxin family.</text>
</comment>
<proteinExistence type="inferred from homology"/>
<accession>A0A166RFF3</accession>
<evidence type="ECO:0000256" key="1">
    <source>
        <dbReference type="ARBA" id="ARBA00009981"/>
    </source>
</evidence>
<name>A0A166RFF3_9CLOT</name>
<protein>
    <submittedName>
        <fullName evidence="2">Phd_YefM</fullName>
    </submittedName>
</protein>
<dbReference type="InterPro" id="IPR036165">
    <property type="entry name" value="YefM-like_sf"/>
</dbReference>
<dbReference type="Proteomes" id="UP000077407">
    <property type="component" value="Unassembled WGS sequence"/>
</dbReference>
<dbReference type="EMBL" id="LITT01000010">
    <property type="protein sequence ID" value="OAA90771.1"/>
    <property type="molecule type" value="Genomic_DNA"/>
</dbReference>
<evidence type="ECO:0000313" key="3">
    <source>
        <dbReference type="Proteomes" id="UP000077407"/>
    </source>
</evidence>